<keyword evidence="4" id="KW-1185">Reference proteome</keyword>
<accession>A0AAP0J3C4</accession>
<sequence length="138" mass="16078">MTYVMLLIRVLTSPPLGLQILSLLPSGNGTHHCVPEMNFGVSLGSKLLVAISQREVTCFYPPLFLRKKDNLQILIHDFFVDNVQESFELDNYTFDVYVTRDGRVKLIDFNPWGAFTLPLMFTWEELEDFERGEKYYDF</sequence>
<dbReference type="GO" id="GO:0005737">
    <property type="term" value="C:cytoplasm"/>
    <property type="evidence" value="ECO:0007669"/>
    <property type="project" value="TreeGrafter"/>
</dbReference>
<dbReference type="AlphaFoldDB" id="A0AAP0J3C4"/>
<feature type="chain" id="PRO_5043026377" description="Cell division cycle protein 123 homolog" evidence="2">
    <location>
        <begin position="18"/>
        <end position="138"/>
    </location>
</feature>
<evidence type="ECO:0000256" key="1">
    <source>
        <dbReference type="ARBA" id="ARBA00011047"/>
    </source>
</evidence>
<name>A0AAP0J3C4_9MAGN</name>
<reference evidence="3 4" key="1">
    <citation type="submission" date="2024-01" db="EMBL/GenBank/DDBJ databases">
        <title>Genome assemblies of Stephania.</title>
        <authorList>
            <person name="Yang L."/>
        </authorList>
    </citation>
    <scope>NUCLEOTIDE SEQUENCE [LARGE SCALE GENOMIC DNA]</scope>
    <source>
        <strain evidence="3">JXDWG</strain>
        <tissue evidence="3">Leaf</tissue>
    </source>
</reference>
<evidence type="ECO:0008006" key="5">
    <source>
        <dbReference type="Google" id="ProtNLM"/>
    </source>
</evidence>
<organism evidence="3 4">
    <name type="scientific">Stephania cephalantha</name>
    <dbReference type="NCBI Taxonomy" id="152367"/>
    <lineage>
        <taxon>Eukaryota</taxon>
        <taxon>Viridiplantae</taxon>
        <taxon>Streptophyta</taxon>
        <taxon>Embryophyta</taxon>
        <taxon>Tracheophyta</taxon>
        <taxon>Spermatophyta</taxon>
        <taxon>Magnoliopsida</taxon>
        <taxon>Ranunculales</taxon>
        <taxon>Menispermaceae</taxon>
        <taxon>Menispermoideae</taxon>
        <taxon>Cissampelideae</taxon>
        <taxon>Stephania</taxon>
    </lineage>
</organism>
<feature type="signal peptide" evidence="2">
    <location>
        <begin position="1"/>
        <end position="17"/>
    </location>
</feature>
<dbReference type="InterPro" id="IPR009772">
    <property type="entry name" value="CDC123"/>
</dbReference>
<comment type="similarity">
    <text evidence="1">Belongs to the CDC123 family.</text>
</comment>
<comment type="caution">
    <text evidence="3">The sequence shown here is derived from an EMBL/GenBank/DDBJ whole genome shotgun (WGS) entry which is preliminary data.</text>
</comment>
<gene>
    <name evidence="3" type="ORF">Scep_015728</name>
</gene>
<dbReference type="EMBL" id="JBBNAG010000006">
    <property type="protein sequence ID" value="KAK9126882.1"/>
    <property type="molecule type" value="Genomic_DNA"/>
</dbReference>
<dbReference type="PANTHER" id="PTHR15323">
    <property type="entry name" value="D123 PROTEIN"/>
    <property type="match status" value="1"/>
</dbReference>
<evidence type="ECO:0000313" key="4">
    <source>
        <dbReference type="Proteomes" id="UP001419268"/>
    </source>
</evidence>
<keyword evidence="2" id="KW-0732">Signal</keyword>
<dbReference type="PANTHER" id="PTHR15323:SF6">
    <property type="entry name" value="CELL DIVISION CYCLE PROTEIN 123 HOMOLOG"/>
    <property type="match status" value="1"/>
</dbReference>
<dbReference type="Proteomes" id="UP001419268">
    <property type="component" value="Unassembled WGS sequence"/>
</dbReference>
<proteinExistence type="inferred from homology"/>
<evidence type="ECO:0000313" key="3">
    <source>
        <dbReference type="EMBL" id="KAK9126882.1"/>
    </source>
</evidence>
<dbReference type="Pfam" id="PF07065">
    <property type="entry name" value="D123"/>
    <property type="match status" value="1"/>
</dbReference>
<protein>
    <recommendedName>
        <fullName evidence="5">Cell division cycle protein 123 homolog</fullName>
    </recommendedName>
</protein>
<evidence type="ECO:0000256" key="2">
    <source>
        <dbReference type="SAM" id="SignalP"/>
    </source>
</evidence>